<evidence type="ECO:0000256" key="1">
    <source>
        <dbReference type="SAM" id="Phobius"/>
    </source>
</evidence>
<sequence length="175" mass="19597">MISLSDRIAMLITWAVMAVPMLYYFGLLDPWPAWATHASLSARHRPYELKWHPYAEDYNLPISTSYFHLPQVVEDYENSGKSTILFAAAVPREWSQTMLGVDSYPAERVNAGILINVGTRLGPLADFTSGVSPLPVSRVRPPMFIGMHTGWSHPWDLQGPAAAYFPNALPRIQTP</sequence>
<keyword evidence="1" id="KW-0472">Membrane</keyword>
<evidence type="ECO:0000313" key="3">
    <source>
        <dbReference type="Proteomes" id="UP000317318"/>
    </source>
</evidence>
<keyword evidence="1" id="KW-0812">Transmembrane</keyword>
<dbReference type="EMBL" id="CP036268">
    <property type="protein sequence ID" value="QDT39674.1"/>
    <property type="molecule type" value="Genomic_DNA"/>
</dbReference>
<feature type="transmembrane region" description="Helical" evidence="1">
    <location>
        <begin position="7"/>
        <end position="26"/>
    </location>
</feature>
<proteinExistence type="predicted"/>
<keyword evidence="1" id="KW-1133">Transmembrane helix</keyword>
<accession>A0A517R703</accession>
<protein>
    <submittedName>
        <fullName evidence="2">Uncharacterized protein</fullName>
    </submittedName>
</protein>
<dbReference type="AlphaFoldDB" id="A0A517R703"/>
<evidence type="ECO:0000313" key="2">
    <source>
        <dbReference type="EMBL" id="QDT39674.1"/>
    </source>
</evidence>
<name>A0A517R703_9PLAN</name>
<keyword evidence="3" id="KW-1185">Reference proteome</keyword>
<organism evidence="2 3">
    <name type="scientific">Stratiformator vulcanicus</name>
    <dbReference type="NCBI Taxonomy" id="2527980"/>
    <lineage>
        <taxon>Bacteria</taxon>
        <taxon>Pseudomonadati</taxon>
        <taxon>Planctomycetota</taxon>
        <taxon>Planctomycetia</taxon>
        <taxon>Planctomycetales</taxon>
        <taxon>Planctomycetaceae</taxon>
        <taxon>Stratiformator</taxon>
    </lineage>
</organism>
<reference evidence="2 3" key="1">
    <citation type="submission" date="2019-02" db="EMBL/GenBank/DDBJ databases">
        <title>Deep-cultivation of Planctomycetes and their phenomic and genomic characterization uncovers novel biology.</title>
        <authorList>
            <person name="Wiegand S."/>
            <person name="Jogler M."/>
            <person name="Boedeker C."/>
            <person name="Pinto D."/>
            <person name="Vollmers J."/>
            <person name="Rivas-Marin E."/>
            <person name="Kohn T."/>
            <person name="Peeters S.H."/>
            <person name="Heuer A."/>
            <person name="Rast P."/>
            <person name="Oberbeckmann S."/>
            <person name="Bunk B."/>
            <person name="Jeske O."/>
            <person name="Meyerdierks A."/>
            <person name="Storesund J.E."/>
            <person name="Kallscheuer N."/>
            <person name="Luecker S."/>
            <person name="Lage O.M."/>
            <person name="Pohl T."/>
            <person name="Merkel B.J."/>
            <person name="Hornburger P."/>
            <person name="Mueller R.-W."/>
            <person name="Bruemmer F."/>
            <person name="Labrenz M."/>
            <person name="Spormann A.M."/>
            <person name="Op den Camp H."/>
            <person name="Overmann J."/>
            <person name="Amann R."/>
            <person name="Jetten M.S.M."/>
            <person name="Mascher T."/>
            <person name="Medema M.H."/>
            <person name="Devos D.P."/>
            <person name="Kaster A.-K."/>
            <person name="Ovreas L."/>
            <person name="Rohde M."/>
            <person name="Galperin M.Y."/>
            <person name="Jogler C."/>
        </authorList>
    </citation>
    <scope>NUCLEOTIDE SEQUENCE [LARGE SCALE GENOMIC DNA]</scope>
    <source>
        <strain evidence="2 3">Pan189</strain>
    </source>
</reference>
<dbReference type="KEGG" id="svp:Pan189_40830"/>
<gene>
    <name evidence="2" type="ORF">Pan189_40830</name>
</gene>
<dbReference type="Proteomes" id="UP000317318">
    <property type="component" value="Chromosome"/>
</dbReference>